<proteinExistence type="predicted"/>
<protein>
    <submittedName>
        <fullName evidence="4">Tape measure protein</fullName>
    </submittedName>
</protein>
<feature type="region of interest" description="Disordered" evidence="2">
    <location>
        <begin position="1244"/>
        <end position="1301"/>
    </location>
</feature>
<reference evidence="4 5" key="1">
    <citation type="submission" date="2019-08" db="EMBL/GenBank/DDBJ databases">
        <title>Chromobacterium paludis, a novel bacterium isolated from a Maryland marsh pond.</title>
        <authorList>
            <person name="Blackburn M.B."/>
            <person name="Gundersen-Rindal D.E."/>
        </authorList>
    </citation>
    <scope>NUCLEOTIDE SEQUENCE [LARGE SCALE GENOMIC DNA]</scope>
    <source>
        <strain evidence="5">IIBBL 257-1</strain>
    </source>
</reference>
<evidence type="ECO:0000313" key="4">
    <source>
        <dbReference type="EMBL" id="QEL55504.1"/>
    </source>
</evidence>
<sequence length="1316" mass="138987">MSDKRVQITVQAKGEGGDELKALARELDAIAQSGSQAAPEAAALAEQLRGLARQDAAIQQFANLKRQAGEMGGALDTARERATSLGRALAESEKPTAAQRREFDAARKAAAALEARYQTTQRQLNALRAELADGGISTQSLAAAQRKLSKELADTAQAARAFPAELAARQAAATEAAARQAEQEKALARATAAAAQELAEKDRQAQQAAEALAASQREAAAAQAQQRREALEAGQQIGRLRNEYEKARAETQRLGAELARTNAPTAAQRREFESAARSAMQLEQRLRAQQPALAGLRNQLAGTGAAEQQLMQIQLQVVRSLDQSSTAAIGWRNTLDQVGAASRHAASAAREQAAAHEQAGHKLNATALAVRGGLAALSAAAAALTVDAGFHAMLSMDSLRLTLETVAGSSQKAASELKYVREVCERLGLDVDSAGKAWARFMSATKGSALEGQKARDVFEAISSSMARMGKSSEDVQEALVALEQMVSKGTIQSEELKEQLGSRLPGAFQLTARAIGVTDSELTKLLETGSLTAEQVLPRLAVELNKTFGDSTQRVESLGSAWQRLKNSLFSSAGETGNGLLGGVLAAGMDKLSGAIEQFNGKITEARRRWSDFRDALQSGDAQGQVSAFSQLSQAAASLLRELSPVKPALDLIFQSAEQKTEAAARASHDAAVEAANLARAKIQEAEAARQAAQAAGDEAGAKAAANRAAGAAQELERASAAEKARALDLARAELASIEKLNASRRVLSAQDYQQLTAARSKLAALEAEAHGQTQAQAANALTGQSLQRLQLDYQNAKKAADEASSTAIRSAKARLDEAKATLEVAQANEDSKGARAATVAVAQAELALQQAQLQAKSSELEMAQRELALIEQQNAAKTKLSDADRQREVAARQGITALEDEVQALKNATRAADAHAAAVKKNADDTLAAYRTLGITSQAELKKAANEAEKAFHQVEQAAGKGLATQKDVKAAFLAYSEKALASGDFITRAMLKSRAEVLGVGTEFAKLAEQAEHAGNVGAASMDKMASAARSAGKEAKAAGDDMADGANKAKEKTVSYVSMISVELQRLAQETSAATAQMANANYLQAMKGVRSIDQWWRAIDQSLRGAKAAFSEQQQALEANIAGYQQMTVTAQTAEINTGHLRRQFNLLNDADLGRLQSEVERVNGAIRTMKEEAAQAQQQLEQMAAAAQDELDRSAGNTAAIEQRKLQQDLARVDELAQKSGNNAAALAARAAVEQAARQRIREAQQRDEQARQTAGRNDATPSPATAGPSRTVRVELALPGGPSQSVEVASDGDAEQLVRALESLKRRGA</sequence>
<feature type="coiled-coil region" evidence="1">
    <location>
        <begin position="670"/>
        <end position="723"/>
    </location>
</feature>
<keyword evidence="1" id="KW-0175">Coiled coil</keyword>
<dbReference type="InterPro" id="IPR013491">
    <property type="entry name" value="Tape_meas_N"/>
</dbReference>
<dbReference type="Pfam" id="PF20155">
    <property type="entry name" value="TMP_3"/>
    <property type="match status" value="1"/>
</dbReference>
<dbReference type="EMBL" id="CP043473">
    <property type="protein sequence ID" value="QEL55504.1"/>
    <property type="molecule type" value="Genomic_DNA"/>
</dbReference>
<feature type="coiled-coil region" evidence="1">
    <location>
        <begin position="1158"/>
        <end position="1203"/>
    </location>
</feature>
<gene>
    <name evidence="4" type="ORF">FYK34_07960</name>
</gene>
<feature type="coiled-coil region" evidence="1">
    <location>
        <begin position="103"/>
        <end position="130"/>
    </location>
</feature>
<dbReference type="KEGG" id="chrm:FYK34_07960"/>
<evidence type="ECO:0000256" key="2">
    <source>
        <dbReference type="SAM" id="MobiDB-lite"/>
    </source>
</evidence>
<organism evidence="4 5">
    <name type="scientific">Chromobacterium paludis</name>
    <dbReference type="NCBI Taxonomy" id="2605945"/>
    <lineage>
        <taxon>Bacteria</taxon>
        <taxon>Pseudomonadati</taxon>
        <taxon>Pseudomonadota</taxon>
        <taxon>Betaproteobacteria</taxon>
        <taxon>Neisseriales</taxon>
        <taxon>Chromobacteriaceae</taxon>
        <taxon>Chromobacterium</taxon>
    </lineage>
</organism>
<dbReference type="Proteomes" id="UP000322079">
    <property type="component" value="Chromosome"/>
</dbReference>
<dbReference type="RefSeq" id="WP_149295867.1">
    <property type="nucleotide sequence ID" value="NZ_CP043473.1"/>
</dbReference>
<evidence type="ECO:0000256" key="1">
    <source>
        <dbReference type="SAM" id="Coils"/>
    </source>
</evidence>
<feature type="coiled-coil region" evidence="1">
    <location>
        <begin position="164"/>
        <end position="257"/>
    </location>
</feature>
<keyword evidence="5" id="KW-1185">Reference proteome</keyword>
<name>A0A5C1DFD0_9NEIS</name>
<evidence type="ECO:0000259" key="3">
    <source>
        <dbReference type="Pfam" id="PF20155"/>
    </source>
</evidence>
<feature type="domain" description="Tape measure protein N-terminal" evidence="3">
    <location>
        <begin position="392"/>
        <end position="577"/>
    </location>
</feature>
<dbReference type="NCBIfam" id="TIGR02675">
    <property type="entry name" value="tape_meas_nterm"/>
    <property type="match status" value="1"/>
</dbReference>
<evidence type="ECO:0000313" key="5">
    <source>
        <dbReference type="Proteomes" id="UP000322079"/>
    </source>
</evidence>
<accession>A0A5C1DFD0</accession>
<feature type="coiled-coil region" evidence="1">
    <location>
        <begin position="788"/>
        <end position="882"/>
    </location>
</feature>
<feature type="compositionally biased region" description="Basic and acidic residues" evidence="2">
    <location>
        <begin position="1246"/>
        <end position="1257"/>
    </location>
</feature>